<dbReference type="InterPro" id="IPR045792">
    <property type="entry name" value="DUF6036"/>
</dbReference>
<keyword evidence="3" id="KW-1185">Reference proteome</keyword>
<evidence type="ECO:0000313" key="2">
    <source>
        <dbReference type="EMBL" id="TQM89707.1"/>
    </source>
</evidence>
<evidence type="ECO:0000313" key="3">
    <source>
        <dbReference type="Proteomes" id="UP000320582"/>
    </source>
</evidence>
<dbReference type="Proteomes" id="UP000320582">
    <property type="component" value="Unassembled WGS sequence"/>
</dbReference>
<dbReference type="EMBL" id="VFPT01000005">
    <property type="protein sequence ID" value="TQM89707.1"/>
    <property type="molecule type" value="Genomic_DNA"/>
</dbReference>
<proteinExistence type="predicted"/>
<organism evidence="2 3">
    <name type="scientific">Roseinatronobacter monicus</name>
    <dbReference type="NCBI Taxonomy" id="393481"/>
    <lineage>
        <taxon>Bacteria</taxon>
        <taxon>Pseudomonadati</taxon>
        <taxon>Pseudomonadota</taxon>
        <taxon>Alphaproteobacteria</taxon>
        <taxon>Rhodobacterales</taxon>
        <taxon>Paracoccaceae</taxon>
        <taxon>Roseinatronobacter</taxon>
    </lineage>
</organism>
<dbReference type="Pfam" id="PF19502">
    <property type="entry name" value="DUF6036"/>
    <property type="match status" value="1"/>
</dbReference>
<comment type="caution">
    <text evidence="2">The sequence shown here is derived from an EMBL/GenBank/DDBJ whole genome shotgun (WGS) entry which is preliminary data.</text>
</comment>
<dbReference type="OrthoDB" id="8005789at2"/>
<gene>
    <name evidence="2" type="ORF">BD293_4382</name>
</gene>
<dbReference type="AlphaFoldDB" id="A0A543K3Q0"/>
<name>A0A543K3Q0_9RHOB</name>
<reference evidence="2 3" key="1">
    <citation type="submission" date="2019-06" db="EMBL/GenBank/DDBJ databases">
        <title>Genomic Encyclopedia of Archaeal and Bacterial Type Strains, Phase II (KMG-II): from individual species to whole genera.</title>
        <authorList>
            <person name="Goeker M."/>
        </authorList>
    </citation>
    <scope>NUCLEOTIDE SEQUENCE [LARGE SCALE GENOMIC DNA]</scope>
    <source>
        <strain evidence="2 3">DSM 18423</strain>
    </source>
</reference>
<evidence type="ECO:0000259" key="1">
    <source>
        <dbReference type="Pfam" id="PF19502"/>
    </source>
</evidence>
<sequence>MSEVRTIEDLERAVRALATLFRTDAVVIIGSQSVLLEWPDAPVLMRTSGEIDAYPINWLGWEQDHPGDEASEEINALFGWGSMFHEAHGFYIDGVDANTATLPPGWQDRVIHLAVQLDGATVTAIAPSPEDLVVSKLARLDEKDIAYIQERHRFRPLDIETVADRLAATEIDDATRKSALAFLSSLAEV</sequence>
<accession>A0A543K3Q0</accession>
<protein>
    <recommendedName>
        <fullName evidence="1">DUF6036 domain-containing protein</fullName>
    </recommendedName>
</protein>
<feature type="domain" description="DUF6036" evidence="1">
    <location>
        <begin position="17"/>
        <end position="170"/>
    </location>
</feature>
<dbReference type="RefSeq" id="WP_142085727.1">
    <property type="nucleotide sequence ID" value="NZ_VFPT01000005.1"/>
</dbReference>